<name>A0ABU0D8F6_9BACI</name>
<evidence type="ECO:0000313" key="2">
    <source>
        <dbReference type="EMBL" id="MDQ0344703.1"/>
    </source>
</evidence>
<dbReference type="InterPro" id="IPR043519">
    <property type="entry name" value="NT_sf"/>
</dbReference>
<organism evidence="2 3">
    <name type="scientific">Lederbergia wuyishanensis</name>
    <dbReference type="NCBI Taxonomy" id="1347903"/>
    <lineage>
        <taxon>Bacteria</taxon>
        <taxon>Bacillati</taxon>
        <taxon>Bacillota</taxon>
        <taxon>Bacilli</taxon>
        <taxon>Bacillales</taxon>
        <taxon>Bacillaceae</taxon>
        <taxon>Lederbergia</taxon>
    </lineage>
</organism>
<feature type="domain" description="Polymerase nucleotidyl transferase" evidence="1">
    <location>
        <begin position="12"/>
        <end position="47"/>
    </location>
</feature>
<dbReference type="RefSeq" id="WP_244682770.1">
    <property type="nucleotide sequence ID" value="NZ_JALIRM010000013.1"/>
</dbReference>
<keyword evidence="3" id="KW-1185">Reference proteome</keyword>
<dbReference type="Gene3D" id="3.30.460.10">
    <property type="entry name" value="Beta Polymerase, domain 2"/>
    <property type="match status" value="1"/>
</dbReference>
<proteinExistence type="predicted"/>
<protein>
    <recommendedName>
        <fullName evidence="1">Polymerase nucleotidyl transferase domain-containing protein</fullName>
    </recommendedName>
</protein>
<dbReference type="InterPro" id="IPR002934">
    <property type="entry name" value="Polymerase_NTP_transf_dom"/>
</dbReference>
<evidence type="ECO:0000259" key="1">
    <source>
        <dbReference type="Pfam" id="PF01909"/>
    </source>
</evidence>
<dbReference type="Proteomes" id="UP001232343">
    <property type="component" value="Unassembled WGS sequence"/>
</dbReference>
<gene>
    <name evidence="2" type="ORF">J2S14_003547</name>
</gene>
<evidence type="ECO:0000313" key="3">
    <source>
        <dbReference type="Proteomes" id="UP001232343"/>
    </source>
</evidence>
<accession>A0ABU0D8F6</accession>
<reference evidence="2 3" key="1">
    <citation type="submission" date="2023-07" db="EMBL/GenBank/DDBJ databases">
        <title>Genomic Encyclopedia of Type Strains, Phase IV (KMG-IV): sequencing the most valuable type-strain genomes for metagenomic binning, comparative biology and taxonomic classification.</title>
        <authorList>
            <person name="Goeker M."/>
        </authorList>
    </citation>
    <scope>NUCLEOTIDE SEQUENCE [LARGE SCALE GENOMIC DNA]</scope>
    <source>
        <strain evidence="2 3">DSM 27848</strain>
    </source>
</reference>
<comment type="caution">
    <text evidence="2">The sequence shown here is derived from an EMBL/GenBank/DDBJ whole genome shotgun (WGS) entry which is preliminary data.</text>
</comment>
<dbReference type="SUPFAM" id="SSF81301">
    <property type="entry name" value="Nucleotidyltransferase"/>
    <property type="match status" value="1"/>
</dbReference>
<dbReference type="CDD" id="cd05403">
    <property type="entry name" value="NT_KNTase_like"/>
    <property type="match status" value="1"/>
</dbReference>
<dbReference type="EMBL" id="JAUSUO010000010">
    <property type="protein sequence ID" value="MDQ0344703.1"/>
    <property type="molecule type" value="Genomic_DNA"/>
</dbReference>
<dbReference type="Pfam" id="PF01909">
    <property type="entry name" value="NTP_transf_2"/>
    <property type="match status" value="1"/>
</dbReference>
<sequence>MVKPDPKTAAAQFVAEHFPDCQGAVLAGSVVRGEATETSDLDIVIFDESLQSSFRESLTAFGWPIEIFVHNLFSYRYFFEMDCKDAIPSMPRMVSEGIVLKDSGIIQSIKEEANALLSKGPERWSAETIIEKRYFITDVLDDFIGSTIRAEQIFIANTLSNKIQEFVLRTNGHWMGTSKWVVRALKMYDEKFAEEFVNAFDEFYKSGKKDKIITIVDKVLEPYGGRFFDGFLLGNKIFNR</sequence>